<evidence type="ECO:0000256" key="6">
    <source>
        <dbReference type="ARBA" id="ARBA00022723"/>
    </source>
</evidence>
<evidence type="ECO:0000256" key="1">
    <source>
        <dbReference type="ARBA" id="ARBA00001913"/>
    </source>
</evidence>
<gene>
    <name evidence="18" type="ORF">MYCIT1_LOCUS17578</name>
</gene>
<protein>
    <recommendedName>
        <fullName evidence="15">alpha-1,2-Mannosidase</fullName>
        <ecNumber evidence="15">3.2.1.-</ecNumber>
    </recommendedName>
</protein>
<feature type="transmembrane region" description="Helical" evidence="17">
    <location>
        <begin position="28"/>
        <end position="47"/>
    </location>
</feature>
<feature type="transmembrane region" description="Helical" evidence="17">
    <location>
        <begin position="677"/>
        <end position="696"/>
    </location>
</feature>
<evidence type="ECO:0000313" key="19">
    <source>
        <dbReference type="Proteomes" id="UP001295794"/>
    </source>
</evidence>
<evidence type="ECO:0000256" key="11">
    <source>
        <dbReference type="ARBA" id="ARBA00023157"/>
    </source>
</evidence>
<dbReference type="Proteomes" id="UP001295794">
    <property type="component" value="Unassembled WGS sequence"/>
</dbReference>
<feature type="transmembrane region" description="Helical" evidence="17">
    <location>
        <begin position="637"/>
        <end position="657"/>
    </location>
</feature>
<evidence type="ECO:0000256" key="13">
    <source>
        <dbReference type="ARBA" id="ARBA00048605"/>
    </source>
</evidence>
<dbReference type="InterPro" id="IPR037185">
    <property type="entry name" value="EmrE-like"/>
</dbReference>
<dbReference type="Pfam" id="PF05653">
    <property type="entry name" value="Mg_trans_NIPA"/>
    <property type="match status" value="1"/>
</dbReference>
<dbReference type="GO" id="GO:0036503">
    <property type="term" value="P:ERAD pathway"/>
    <property type="evidence" value="ECO:0007669"/>
    <property type="project" value="UniProtKB-ARBA"/>
</dbReference>
<evidence type="ECO:0000256" key="17">
    <source>
        <dbReference type="SAM" id="Phobius"/>
    </source>
</evidence>
<evidence type="ECO:0000256" key="4">
    <source>
        <dbReference type="ARBA" id="ARBA00007658"/>
    </source>
</evidence>
<keyword evidence="7 15" id="KW-0378">Hydrolase</keyword>
<sequence>MLPFNISEPTHRGRPSLNLLARNIFRRYWPVIITLTLVALYYASAYAPRRYQLSRIPSSFFRSPRPQGGPRPPPIPVVDAGDVWGARAHEVREAFVHAYEGYRAYALPADEVRPMSGGSINNFHGWGVTMFDSLDTMWLMGLEDMFFDTVRELQDQQWRTPRAHFFEVVIRYLGGALSAYALSEDPRLLKLADDLGTKLLPAFDTPTGFSVHGVDTELGRAKGGEGPFPESCLAELFSNQMEYKYLAHLTGKAKYFEVAERPMRVIYPPEKTLFDGLLATTWKVNTAEPNLSDFTAGGCADSAYEYFLKQWLMSGKTEPRTRELYIRSANAIMEHLLYVGSKRQLLYVTDLRRGKPTNRFQHLSCFLPGLFALAAHPSSGLNLSDTQLERHLWAAEGLAETCWAVYGDTTSGLSPDSFRMDAENERWTVLLRQWDRDERAGPAPGTKGVELQREAGNRGYVATEDAYLLRPEAVETFYVMWRTTGEVKWRERGWSVFRSLQKYTRVKHGFTTVRHLDEIPFQFDDMPRPDAHTLSMVEDKYIGLALAVSSSAAIGTSIVITKKGLTAAANAGSGSEFSYLRNPIWWAGMSTLIIGEVANFAAYSFAPPVLVTPLGALSVLIGAILASFLLNEQLGHLGRVGCALCLLGSVIIVLHAPDDRPIETITDFLNYAMKPGFLMYCFTVCALAIFLAYAVAPKHGRTNPTVYISIASIVGSVSVMFIKGFGVAVKLTFAGKNQFVYPSTFVFGLISVGCIVIQLNYYNKALDLFSVNIVNPMYYVGFCSATIVASLILFEGFNTTDASNTFSLLCGFIVTFLGVHILNLSMLEESAQAVEEGREDAAGFEGRLSLDGWHGIQREGHNAMGLSSPRGLGHARRSSLYRNPAATLFNAYDPAGGADHVGLQDLREEDDDEGWNSTERTSLRTPRSANHHHTPKTPSLGDIRINPRPL</sequence>
<dbReference type="SUPFAM" id="SSF103481">
    <property type="entry name" value="Multidrug resistance efflux transporter EmrE"/>
    <property type="match status" value="1"/>
</dbReference>
<dbReference type="Gene3D" id="1.50.10.10">
    <property type="match status" value="1"/>
</dbReference>
<dbReference type="Pfam" id="PF01532">
    <property type="entry name" value="Glyco_hydro_47"/>
    <property type="match status" value="1"/>
</dbReference>
<evidence type="ECO:0000256" key="8">
    <source>
        <dbReference type="ARBA" id="ARBA00022837"/>
    </source>
</evidence>
<keyword evidence="8" id="KW-0106">Calcium</keyword>
<feature type="disulfide bond" evidence="14">
    <location>
        <begin position="365"/>
        <end position="402"/>
    </location>
</feature>
<dbReference type="InterPro" id="IPR012341">
    <property type="entry name" value="6hp_glycosidase-like_sf"/>
</dbReference>
<evidence type="ECO:0000256" key="9">
    <source>
        <dbReference type="ARBA" id="ARBA00022989"/>
    </source>
</evidence>
<evidence type="ECO:0000256" key="15">
    <source>
        <dbReference type="RuleBase" id="RU361193"/>
    </source>
</evidence>
<feature type="transmembrane region" description="Helical" evidence="17">
    <location>
        <begin position="739"/>
        <end position="761"/>
    </location>
</feature>
<evidence type="ECO:0000313" key="18">
    <source>
        <dbReference type="EMBL" id="CAK5272052.1"/>
    </source>
</evidence>
<comment type="cofactor">
    <cofactor evidence="1">
        <name>Ca(2+)</name>
        <dbReference type="ChEBI" id="CHEBI:29108"/>
    </cofactor>
</comment>
<comment type="pathway">
    <text evidence="3">Protein modification; protein glycosylation.</text>
</comment>
<comment type="caution">
    <text evidence="18">The sequence shown here is derived from an EMBL/GenBank/DDBJ whole genome shotgun (WGS) entry which is preliminary data.</text>
</comment>
<keyword evidence="11 14" id="KW-1015">Disulfide bond</keyword>
<feature type="transmembrane region" description="Helical" evidence="17">
    <location>
        <begin position="806"/>
        <end position="824"/>
    </location>
</feature>
<dbReference type="InterPro" id="IPR001382">
    <property type="entry name" value="Glyco_hydro_47"/>
</dbReference>
<keyword evidence="19" id="KW-1185">Reference proteome</keyword>
<evidence type="ECO:0000256" key="3">
    <source>
        <dbReference type="ARBA" id="ARBA00004922"/>
    </source>
</evidence>
<evidence type="ECO:0000256" key="10">
    <source>
        <dbReference type="ARBA" id="ARBA00023136"/>
    </source>
</evidence>
<evidence type="ECO:0000256" key="12">
    <source>
        <dbReference type="ARBA" id="ARBA00047669"/>
    </source>
</evidence>
<dbReference type="EMBL" id="CAVNYO010000181">
    <property type="protein sequence ID" value="CAK5272052.1"/>
    <property type="molecule type" value="Genomic_DNA"/>
</dbReference>
<comment type="catalytic activity">
    <reaction evidence="13">
        <text>N(4)-(alpha-D-Man-(1-&gt;2)-alpha-D-Man-(1-&gt;2)-alpha-D-Man-(1-&gt;3)-[alpha-D-Man-(1-&gt;2)-alpha-D-Man-(1-&gt;3)-[alpha-D-Man-(1-&gt;2)-alpha-D-Man-(1-&gt;6)]-alpha-D-Man-(1-&gt;6)]-beta-D-Man-(1-&gt;4)-beta-D-GlcNAc-(1-&gt;4)-beta-D-GlcNAc)-L-asparaginyl-[protein] (N-glucan mannose isomer 9A1,2,3B1,2,3) + 4 H2O = N(4)-(alpha-D-Man-(1-&gt;3)-[alpha-D-Man-(1-&gt;3)-[alpha-D-Man-(1-&gt;6)]-alpha-D-Man-(1-&gt;6)]-beta-D-Man-(1-&gt;4)-beta-D-GlcNAc-(1-&gt;4)-beta-D-GlcNAc)-L-asparaginyl-[protein] (N-glucan mannose isomer 5A1,2) + 4 beta-D-mannose</text>
        <dbReference type="Rhea" id="RHEA:56008"/>
        <dbReference type="Rhea" id="RHEA-COMP:14356"/>
        <dbReference type="Rhea" id="RHEA-COMP:14367"/>
        <dbReference type="ChEBI" id="CHEBI:15377"/>
        <dbReference type="ChEBI" id="CHEBI:28563"/>
        <dbReference type="ChEBI" id="CHEBI:59087"/>
        <dbReference type="ChEBI" id="CHEBI:139493"/>
        <dbReference type="EC" id="3.2.1.113"/>
    </reaction>
</comment>
<evidence type="ECO:0000256" key="2">
    <source>
        <dbReference type="ARBA" id="ARBA00004141"/>
    </source>
</evidence>
<keyword evidence="10 17" id="KW-0472">Membrane</keyword>
<evidence type="ECO:0000256" key="5">
    <source>
        <dbReference type="ARBA" id="ARBA00022692"/>
    </source>
</evidence>
<feature type="transmembrane region" description="Helical" evidence="17">
    <location>
        <begin position="708"/>
        <end position="733"/>
    </location>
</feature>
<dbReference type="EC" id="3.2.1.-" evidence="15"/>
<feature type="transmembrane region" description="Helical" evidence="17">
    <location>
        <begin position="773"/>
        <end position="794"/>
    </location>
</feature>
<evidence type="ECO:0000256" key="14">
    <source>
        <dbReference type="PIRSR" id="PIRSR601382-3"/>
    </source>
</evidence>
<evidence type="ECO:0000256" key="16">
    <source>
        <dbReference type="SAM" id="MobiDB-lite"/>
    </source>
</evidence>
<dbReference type="GO" id="GO:0005783">
    <property type="term" value="C:endoplasmic reticulum"/>
    <property type="evidence" value="ECO:0007669"/>
    <property type="project" value="TreeGrafter"/>
</dbReference>
<dbReference type="SUPFAM" id="SSF48225">
    <property type="entry name" value="Seven-hairpin glycosidases"/>
    <property type="match status" value="1"/>
</dbReference>
<name>A0AAD2Q453_9AGAR</name>
<proteinExistence type="inferred from homology"/>
<dbReference type="GO" id="GO:0004571">
    <property type="term" value="F:mannosyl-oligosaccharide 1,2-alpha-mannosidase activity"/>
    <property type="evidence" value="ECO:0007669"/>
    <property type="project" value="UniProtKB-EC"/>
</dbReference>
<dbReference type="GO" id="GO:0015095">
    <property type="term" value="F:magnesium ion transmembrane transporter activity"/>
    <property type="evidence" value="ECO:0007669"/>
    <property type="project" value="InterPro"/>
</dbReference>
<dbReference type="PANTHER" id="PTHR11742:SF55">
    <property type="entry name" value="ENDOPLASMIC RETICULUM MANNOSYL-OLIGOSACCHARIDE 1,2-ALPHA-MANNOSIDASE"/>
    <property type="match status" value="1"/>
</dbReference>
<dbReference type="InterPro" id="IPR008521">
    <property type="entry name" value="Mg_trans_NIPA"/>
</dbReference>
<keyword evidence="5 17" id="KW-0812">Transmembrane</keyword>
<comment type="subcellular location">
    <subcellularLocation>
        <location evidence="2">Membrane</location>
        <topology evidence="2">Multi-pass membrane protein</topology>
    </subcellularLocation>
</comment>
<dbReference type="PRINTS" id="PR00747">
    <property type="entry name" value="GLYHDRLASE47"/>
</dbReference>
<organism evidence="18 19">
    <name type="scientific">Mycena citricolor</name>
    <dbReference type="NCBI Taxonomy" id="2018698"/>
    <lineage>
        <taxon>Eukaryota</taxon>
        <taxon>Fungi</taxon>
        <taxon>Dikarya</taxon>
        <taxon>Basidiomycota</taxon>
        <taxon>Agaricomycotina</taxon>
        <taxon>Agaricomycetes</taxon>
        <taxon>Agaricomycetidae</taxon>
        <taxon>Agaricales</taxon>
        <taxon>Marasmiineae</taxon>
        <taxon>Mycenaceae</taxon>
        <taxon>Mycena</taxon>
    </lineage>
</organism>
<dbReference type="PANTHER" id="PTHR11742">
    <property type="entry name" value="MANNOSYL-OLIGOSACCHARIDE ALPHA-1,2-MANNOSIDASE-RELATED"/>
    <property type="match status" value="1"/>
</dbReference>
<dbReference type="GO" id="GO:0016020">
    <property type="term" value="C:membrane"/>
    <property type="evidence" value="ECO:0007669"/>
    <property type="project" value="UniProtKB-SubCell"/>
</dbReference>
<comment type="catalytic activity">
    <reaction evidence="12">
        <text>N(4)-(alpha-D-Man-(1-&gt;2)-alpha-D-Man-(1-&gt;2)-alpha-D-Man-(1-&gt;3)-[alpha-D-Man-(1-&gt;3)-[alpha-D-Man-(1-&gt;2)-alpha-D-Man-(1-&gt;6)]-alpha-D-Man-(1-&gt;6)]-beta-D-Man-(1-&gt;4)-beta-D-GlcNAc-(1-&gt;4)-beta-D-GlcNAc)-L-asparaginyl-[protein] (N-glucan mannose isomer 8A1,2,3B1,3) + 3 H2O = N(4)-(alpha-D-Man-(1-&gt;3)-[alpha-D-Man-(1-&gt;3)-[alpha-D-Man-(1-&gt;6)]-alpha-D-Man-(1-&gt;6)]-beta-D-Man-(1-&gt;4)-beta-D-GlcNAc-(1-&gt;4)-beta-D-GlcNAc)-L-asparaginyl-[protein] (N-glucan mannose isomer 5A1,2) + 3 beta-D-mannose</text>
        <dbReference type="Rhea" id="RHEA:56028"/>
        <dbReference type="Rhea" id="RHEA-COMP:14358"/>
        <dbReference type="Rhea" id="RHEA-COMP:14367"/>
        <dbReference type="ChEBI" id="CHEBI:15377"/>
        <dbReference type="ChEBI" id="CHEBI:28563"/>
        <dbReference type="ChEBI" id="CHEBI:59087"/>
        <dbReference type="ChEBI" id="CHEBI:60628"/>
        <dbReference type="EC" id="3.2.1.113"/>
    </reaction>
</comment>
<accession>A0AAD2Q453</accession>
<keyword evidence="6" id="KW-0479">Metal-binding</keyword>
<dbReference type="InterPro" id="IPR050749">
    <property type="entry name" value="Glycosyl_Hydrolase_47"/>
</dbReference>
<reference evidence="18" key="1">
    <citation type="submission" date="2023-11" db="EMBL/GenBank/DDBJ databases">
        <authorList>
            <person name="De Vega J J."/>
            <person name="De Vega J J."/>
        </authorList>
    </citation>
    <scope>NUCLEOTIDE SEQUENCE</scope>
</reference>
<dbReference type="GO" id="GO:0005975">
    <property type="term" value="P:carbohydrate metabolic process"/>
    <property type="evidence" value="ECO:0007669"/>
    <property type="project" value="InterPro"/>
</dbReference>
<feature type="region of interest" description="Disordered" evidence="16">
    <location>
        <begin position="907"/>
        <end position="950"/>
    </location>
</feature>
<dbReference type="AlphaFoldDB" id="A0AAD2Q453"/>
<comment type="similarity">
    <text evidence="4 15">Belongs to the glycosyl hydrolase 47 family.</text>
</comment>
<keyword evidence="15" id="KW-0326">Glycosidase</keyword>
<evidence type="ECO:0000256" key="7">
    <source>
        <dbReference type="ARBA" id="ARBA00022801"/>
    </source>
</evidence>
<dbReference type="InterPro" id="IPR036026">
    <property type="entry name" value="Seven-hairpin_glycosidases"/>
</dbReference>
<feature type="compositionally biased region" description="Polar residues" evidence="16">
    <location>
        <begin position="915"/>
        <end position="928"/>
    </location>
</feature>
<dbReference type="GO" id="GO:0005509">
    <property type="term" value="F:calcium ion binding"/>
    <property type="evidence" value="ECO:0007669"/>
    <property type="project" value="InterPro"/>
</dbReference>
<feature type="transmembrane region" description="Helical" evidence="17">
    <location>
        <begin position="609"/>
        <end position="630"/>
    </location>
</feature>
<keyword evidence="9 17" id="KW-1133">Transmembrane helix</keyword>